<evidence type="ECO:0000313" key="4">
    <source>
        <dbReference type="Proteomes" id="UP000069272"/>
    </source>
</evidence>
<evidence type="ECO:0000313" key="3">
    <source>
        <dbReference type="EnsemblMetazoa" id="AALB008979-PA"/>
    </source>
</evidence>
<proteinExistence type="predicted"/>
<feature type="region of interest" description="Disordered" evidence="1">
    <location>
        <begin position="32"/>
        <end position="60"/>
    </location>
</feature>
<keyword evidence="2" id="KW-0732">Signal</keyword>
<evidence type="ECO:0008006" key="5">
    <source>
        <dbReference type="Google" id="ProtNLM"/>
    </source>
</evidence>
<feature type="region of interest" description="Disordered" evidence="1">
    <location>
        <begin position="170"/>
        <end position="212"/>
    </location>
</feature>
<dbReference type="EnsemblMetazoa" id="AALB008979-RA">
    <property type="protein sequence ID" value="AALB008979-PA"/>
    <property type="gene ID" value="AALB008979"/>
</dbReference>
<dbReference type="GeneID" id="118457977"/>
<feature type="region of interest" description="Disordered" evidence="1">
    <location>
        <begin position="80"/>
        <end position="115"/>
    </location>
</feature>
<dbReference type="Proteomes" id="UP000069272">
    <property type="component" value="Chromosome 2R"/>
</dbReference>
<protein>
    <recommendedName>
        <fullName evidence="5">Spaetzle domain-containing protein</fullName>
    </recommendedName>
</protein>
<feature type="signal peptide" evidence="2">
    <location>
        <begin position="1"/>
        <end position="28"/>
    </location>
</feature>
<dbReference type="InterPro" id="IPR029034">
    <property type="entry name" value="Cystine-knot_cytokine"/>
</dbReference>
<dbReference type="VEuPathDB" id="VectorBase:AALB008979"/>
<evidence type="ECO:0000256" key="1">
    <source>
        <dbReference type="SAM" id="MobiDB-lite"/>
    </source>
</evidence>
<dbReference type="InterPro" id="IPR052876">
    <property type="entry name" value="Insect_Hormone_Regulators"/>
</dbReference>
<reference evidence="3 4" key="1">
    <citation type="journal article" date="2017" name="G3 (Bethesda)">
        <title>The Physical Genome Mapping of Anopheles albimanus Corrected Scaffold Misassemblies and Identified Interarm Rearrangements in Genus Anopheles.</title>
        <authorList>
            <person name="Artemov G.N."/>
            <person name="Peery A.N."/>
            <person name="Jiang X."/>
            <person name="Tu Z."/>
            <person name="Stegniy V.N."/>
            <person name="Sharakhova M.V."/>
            <person name="Sharakhov I.V."/>
        </authorList>
    </citation>
    <scope>NUCLEOTIDE SEQUENCE [LARGE SCALE GENOMIC DNA]</scope>
    <source>
        <strain evidence="3 4">ALBI9_A</strain>
    </source>
</reference>
<dbReference type="Gene3D" id="2.10.90.10">
    <property type="entry name" value="Cystine-knot cytokines"/>
    <property type="match status" value="1"/>
</dbReference>
<organism evidence="3 4">
    <name type="scientific">Anopheles albimanus</name>
    <name type="common">New world malaria mosquito</name>
    <dbReference type="NCBI Taxonomy" id="7167"/>
    <lineage>
        <taxon>Eukaryota</taxon>
        <taxon>Metazoa</taxon>
        <taxon>Ecdysozoa</taxon>
        <taxon>Arthropoda</taxon>
        <taxon>Hexapoda</taxon>
        <taxon>Insecta</taxon>
        <taxon>Pterygota</taxon>
        <taxon>Neoptera</taxon>
        <taxon>Endopterygota</taxon>
        <taxon>Diptera</taxon>
        <taxon>Nematocera</taxon>
        <taxon>Culicoidea</taxon>
        <taxon>Culicidae</taxon>
        <taxon>Anophelinae</taxon>
        <taxon>Anopheles</taxon>
    </lineage>
</organism>
<feature type="chain" id="PRO_5043994208" description="Spaetzle domain-containing protein" evidence="2">
    <location>
        <begin position="29"/>
        <end position="307"/>
    </location>
</feature>
<dbReference type="AlphaFoldDB" id="A0A182FR06"/>
<dbReference type="KEGG" id="aali:118457977"/>
<dbReference type="RefSeq" id="XP_035775918.1">
    <property type="nucleotide sequence ID" value="XM_035920025.1"/>
</dbReference>
<name>A0A182FR06_ANOAL</name>
<feature type="compositionally biased region" description="Basic and acidic residues" evidence="1">
    <location>
        <begin position="49"/>
        <end position="58"/>
    </location>
</feature>
<dbReference type="OrthoDB" id="5950649at2759"/>
<accession>A0A182FR06</accession>
<dbReference type="SUPFAM" id="SSF57501">
    <property type="entry name" value="Cystine-knot cytokines"/>
    <property type="match status" value="2"/>
</dbReference>
<evidence type="ECO:0000256" key="2">
    <source>
        <dbReference type="SAM" id="SignalP"/>
    </source>
</evidence>
<reference evidence="3" key="2">
    <citation type="submission" date="2022-08" db="UniProtKB">
        <authorList>
            <consortium name="EnsemblMetazoa"/>
        </authorList>
    </citation>
    <scope>IDENTIFICATION</scope>
    <source>
        <strain evidence="3">STECLA/ALBI9_A</strain>
    </source>
</reference>
<keyword evidence="4" id="KW-1185">Reference proteome</keyword>
<dbReference type="GO" id="GO:0005102">
    <property type="term" value="F:signaling receptor binding"/>
    <property type="evidence" value="ECO:0007669"/>
    <property type="project" value="TreeGrafter"/>
</dbReference>
<dbReference type="PANTHER" id="PTHR39940">
    <property type="entry name" value="PROTHORACICOTROPIC HORMONE, ISOFORM F"/>
    <property type="match status" value="1"/>
</dbReference>
<dbReference type="STRING" id="7167.A0A182FR06"/>
<dbReference type="VEuPathDB" id="VectorBase:AALB20_027708"/>
<feature type="compositionally biased region" description="Basic and acidic residues" evidence="1">
    <location>
        <begin position="170"/>
        <end position="179"/>
    </location>
</feature>
<dbReference type="PANTHER" id="PTHR39940:SF4">
    <property type="entry name" value="PROTEIN TRUNK"/>
    <property type="match status" value="1"/>
</dbReference>
<sequence>MLLRSLVMIGRLLLLMLMSILLQCDGRALKRNSAGSRTPDGYSFLSPSYHDEGSDERSACQQLPPPVLTEILGPAFNPRYMSIEEPPVTDGGGGPGPGDHPNPAGKRDTEPFPPFYVDDKYSLELSNKPAWEVKHVSESIASTASQPGPARTRRDLFHDMLDDMDRRRISAEQQQESHDGTSSSVRSTRSFGGKGRTRKTGGSGPGGGSPRPWECEAKIRWIDLGHEYFPRFLRTVECTRQKCWYGHYTCQPRSFTVKILRRRTGECVQSDRLRHRIGVEDLPGELRELWVWEERAVNFCCDCAPAF</sequence>